<feature type="transmembrane region" description="Helical" evidence="4">
    <location>
        <begin position="14"/>
        <end position="32"/>
    </location>
</feature>
<evidence type="ECO:0000256" key="4">
    <source>
        <dbReference type="SAM" id="Phobius"/>
    </source>
</evidence>
<keyword evidence="4" id="KW-1133">Transmembrane helix</keyword>
<evidence type="ECO:0000313" key="7">
    <source>
        <dbReference type="Proteomes" id="UP001152798"/>
    </source>
</evidence>
<dbReference type="InterPro" id="IPR013083">
    <property type="entry name" value="Znf_RING/FYVE/PHD"/>
</dbReference>
<dbReference type="SUPFAM" id="SSF57850">
    <property type="entry name" value="RING/U-box"/>
    <property type="match status" value="1"/>
</dbReference>
<sequence length="335" mass="38587">MLFPFLYSGGIENMLPLILLSVVAFISCLLIFRNARDLWDYRRNLGRSSLVNYGHSQIPKMKMMEVHIPFVFKIQGTQLVDNELHCLISSQDSYRFMAFWAVSVHELHMLLWLPWKVMSKSIEEGSFLQGYYVMKGPHSRNASHEEEVLKIPIPSLNSDDFKAAPTLCYPLVIFLVTDCKETPKPEETVALISILHVNNESVSQLPISIISQYLKQANGQVSRLKQLYLANDDPENVNMEKDLNRLGRERSQHICVVCLNLPISRALLPCRHTCVCGSCFNRLKCCPLCRSPIRSYFCIRNEDYLADLYTADNKSIFQRVQEFISEMLEGEEWIP</sequence>
<dbReference type="PROSITE" id="PS50089">
    <property type="entry name" value="ZF_RING_2"/>
    <property type="match status" value="1"/>
</dbReference>
<organism evidence="6 7">
    <name type="scientific">Nezara viridula</name>
    <name type="common">Southern green stink bug</name>
    <name type="synonym">Cimex viridulus</name>
    <dbReference type="NCBI Taxonomy" id="85310"/>
    <lineage>
        <taxon>Eukaryota</taxon>
        <taxon>Metazoa</taxon>
        <taxon>Ecdysozoa</taxon>
        <taxon>Arthropoda</taxon>
        <taxon>Hexapoda</taxon>
        <taxon>Insecta</taxon>
        <taxon>Pterygota</taxon>
        <taxon>Neoptera</taxon>
        <taxon>Paraneoptera</taxon>
        <taxon>Hemiptera</taxon>
        <taxon>Heteroptera</taxon>
        <taxon>Panheteroptera</taxon>
        <taxon>Pentatomomorpha</taxon>
        <taxon>Pentatomoidea</taxon>
        <taxon>Pentatomidae</taxon>
        <taxon>Pentatominae</taxon>
        <taxon>Nezara</taxon>
    </lineage>
</organism>
<dbReference type="OrthoDB" id="10251219at2759"/>
<keyword evidence="7" id="KW-1185">Reference proteome</keyword>
<feature type="domain" description="RING-type" evidence="5">
    <location>
        <begin position="255"/>
        <end position="290"/>
    </location>
</feature>
<dbReference type="PANTHER" id="PTHR15379:SF2">
    <property type="entry name" value="CELL GROWTH REGULATOR WITH RING FINGER DOMAIN PROTEIN 1"/>
    <property type="match status" value="1"/>
</dbReference>
<dbReference type="InterPro" id="IPR042496">
    <property type="entry name" value="CGRF1"/>
</dbReference>
<proteinExistence type="predicted"/>
<dbReference type="GO" id="GO:0030308">
    <property type="term" value="P:negative regulation of cell growth"/>
    <property type="evidence" value="ECO:0007669"/>
    <property type="project" value="TreeGrafter"/>
</dbReference>
<evidence type="ECO:0000256" key="1">
    <source>
        <dbReference type="ARBA" id="ARBA00022771"/>
    </source>
</evidence>
<evidence type="ECO:0000313" key="6">
    <source>
        <dbReference type="EMBL" id="CAH1393378.1"/>
    </source>
</evidence>
<dbReference type="EMBL" id="OV725078">
    <property type="protein sequence ID" value="CAH1393378.1"/>
    <property type="molecule type" value="Genomic_DNA"/>
</dbReference>
<gene>
    <name evidence="6" type="ORF">NEZAVI_LOCUS4059</name>
</gene>
<keyword evidence="4" id="KW-0812">Transmembrane</keyword>
<accession>A0A9P0EB18</accession>
<dbReference type="Pfam" id="PF13920">
    <property type="entry name" value="zf-C3HC4_3"/>
    <property type="match status" value="1"/>
</dbReference>
<evidence type="ECO:0000256" key="2">
    <source>
        <dbReference type="ARBA" id="ARBA00022833"/>
    </source>
</evidence>
<dbReference type="InterPro" id="IPR001841">
    <property type="entry name" value="Znf_RING"/>
</dbReference>
<dbReference type="Proteomes" id="UP001152798">
    <property type="component" value="Chromosome 2"/>
</dbReference>
<dbReference type="GO" id="GO:0008270">
    <property type="term" value="F:zinc ion binding"/>
    <property type="evidence" value="ECO:0007669"/>
    <property type="project" value="UniProtKB-KW"/>
</dbReference>
<keyword evidence="1 3" id="KW-0479">Metal-binding</keyword>
<dbReference type="CDD" id="cd16787">
    <property type="entry name" value="mRING-HC-C3HC5_CGRF1"/>
    <property type="match status" value="1"/>
</dbReference>
<dbReference type="Gene3D" id="3.30.40.10">
    <property type="entry name" value="Zinc/RING finger domain, C3HC4 (zinc finger)"/>
    <property type="match status" value="1"/>
</dbReference>
<evidence type="ECO:0000256" key="3">
    <source>
        <dbReference type="PROSITE-ProRule" id="PRU00175"/>
    </source>
</evidence>
<evidence type="ECO:0000259" key="5">
    <source>
        <dbReference type="PROSITE" id="PS50089"/>
    </source>
</evidence>
<keyword evidence="1 3" id="KW-0863">Zinc-finger</keyword>
<dbReference type="PANTHER" id="PTHR15379">
    <property type="entry name" value="CELL GROWTH REGULATOR WITH RING FINGER DOMAIN PROTEIN 1"/>
    <property type="match status" value="1"/>
</dbReference>
<dbReference type="AlphaFoldDB" id="A0A9P0EB18"/>
<protein>
    <recommendedName>
        <fullName evidence="5">RING-type domain-containing protein</fullName>
    </recommendedName>
</protein>
<keyword evidence="4" id="KW-0472">Membrane</keyword>
<name>A0A9P0EB18_NEZVI</name>
<keyword evidence="2" id="KW-0862">Zinc</keyword>
<reference evidence="6" key="1">
    <citation type="submission" date="2022-01" db="EMBL/GenBank/DDBJ databases">
        <authorList>
            <person name="King R."/>
        </authorList>
    </citation>
    <scope>NUCLEOTIDE SEQUENCE</scope>
</reference>